<dbReference type="SUPFAM" id="SSF103481">
    <property type="entry name" value="Multidrug resistance efflux transporter EmrE"/>
    <property type="match status" value="2"/>
</dbReference>
<reference evidence="10" key="2">
    <citation type="submission" date="2020-09" db="EMBL/GenBank/DDBJ databases">
        <authorList>
            <person name="Sun Q."/>
            <person name="Kim S."/>
        </authorList>
    </citation>
    <scope>NUCLEOTIDE SEQUENCE</scope>
    <source>
        <strain evidence="10">KCTC 23714</strain>
    </source>
</reference>
<keyword evidence="7 8" id="KW-0472">Membrane</keyword>
<name>A0A918MFZ9_9RHOB</name>
<evidence type="ECO:0000256" key="4">
    <source>
        <dbReference type="ARBA" id="ARBA00022475"/>
    </source>
</evidence>
<keyword evidence="3" id="KW-0813">Transport</keyword>
<keyword evidence="4" id="KW-1003">Cell membrane</keyword>
<keyword evidence="6 8" id="KW-1133">Transmembrane helix</keyword>
<sequence length="312" mass="33057">MTETGKGVLAMVGVCVIWGASGLYYKLLAHVPPIEVLSHRTLWSAVLFSGLLAAQGRLGTLRGLLTGRRLLLVALAAVMISANWFLFIFSVQAGHAVEAAMGYYIFPLVAVLLGVFSLGERLTRGQGVAVLLAAGAVLVLTIGLGVAPWVALAIAGSFGTYGLVKKRLGAAPVPSVTAEVLVLTPLALLWIWLTATGRVVEFGRPGGHFFDSPLTAALLVFSGVLTAGPLIIFTYATARVRLATVGLIQYLNPTLQFIVATLIFAEPFTHWHAVAFGLIWAGLVIYSLEALRQDRAARKAARSPSTSEIVVN</sequence>
<dbReference type="EMBL" id="BMYQ01000001">
    <property type="protein sequence ID" value="GGW21557.1"/>
    <property type="molecule type" value="Genomic_DNA"/>
</dbReference>
<feature type="transmembrane region" description="Helical" evidence="8">
    <location>
        <begin position="70"/>
        <end position="89"/>
    </location>
</feature>
<dbReference type="PANTHER" id="PTHR22911">
    <property type="entry name" value="ACYL-MALONYL CONDENSING ENZYME-RELATED"/>
    <property type="match status" value="1"/>
</dbReference>
<organism evidence="10 11">
    <name type="scientific">Gemmobacter lanyuensis</name>
    <dbReference type="NCBI Taxonomy" id="1054497"/>
    <lineage>
        <taxon>Bacteria</taxon>
        <taxon>Pseudomonadati</taxon>
        <taxon>Pseudomonadota</taxon>
        <taxon>Alphaproteobacteria</taxon>
        <taxon>Rhodobacterales</taxon>
        <taxon>Paracoccaceae</taxon>
        <taxon>Gemmobacter</taxon>
    </lineage>
</organism>
<evidence type="ECO:0000256" key="5">
    <source>
        <dbReference type="ARBA" id="ARBA00022692"/>
    </source>
</evidence>
<evidence type="ECO:0000313" key="10">
    <source>
        <dbReference type="EMBL" id="GGW21557.1"/>
    </source>
</evidence>
<comment type="subcellular location">
    <subcellularLocation>
        <location evidence="1">Cell membrane</location>
        <topology evidence="1">Multi-pass membrane protein</topology>
    </subcellularLocation>
</comment>
<keyword evidence="11" id="KW-1185">Reference proteome</keyword>
<evidence type="ECO:0000259" key="9">
    <source>
        <dbReference type="Pfam" id="PF00892"/>
    </source>
</evidence>
<dbReference type="RefSeq" id="WP_189631992.1">
    <property type="nucleotide sequence ID" value="NZ_BMYQ01000001.1"/>
</dbReference>
<feature type="transmembrane region" description="Helical" evidence="8">
    <location>
        <begin position="271"/>
        <end position="291"/>
    </location>
</feature>
<comment type="caution">
    <text evidence="10">The sequence shown here is derived from an EMBL/GenBank/DDBJ whole genome shotgun (WGS) entry which is preliminary data.</text>
</comment>
<feature type="transmembrane region" description="Helical" evidence="8">
    <location>
        <begin position="125"/>
        <end position="142"/>
    </location>
</feature>
<feature type="domain" description="EamA" evidence="9">
    <location>
        <begin position="6"/>
        <end position="141"/>
    </location>
</feature>
<evidence type="ECO:0000256" key="1">
    <source>
        <dbReference type="ARBA" id="ARBA00004651"/>
    </source>
</evidence>
<dbReference type="Pfam" id="PF00892">
    <property type="entry name" value="EamA"/>
    <property type="match status" value="1"/>
</dbReference>
<evidence type="ECO:0000313" key="11">
    <source>
        <dbReference type="Proteomes" id="UP000628984"/>
    </source>
</evidence>
<dbReference type="AlphaFoldDB" id="A0A918MFZ9"/>
<dbReference type="PANTHER" id="PTHR22911:SF137">
    <property type="entry name" value="SOLUTE CARRIER FAMILY 35 MEMBER G2-RELATED"/>
    <property type="match status" value="1"/>
</dbReference>
<dbReference type="InterPro" id="IPR004626">
    <property type="entry name" value="RarD"/>
</dbReference>
<comment type="similarity">
    <text evidence="2">Belongs to the EamA transporter family.</text>
</comment>
<evidence type="ECO:0000256" key="6">
    <source>
        <dbReference type="ARBA" id="ARBA00022989"/>
    </source>
</evidence>
<feature type="transmembrane region" description="Helical" evidence="8">
    <location>
        <begin position="213"/>
        <end position="235"/>
    </location>
</feature>
<feature type="transmembrane region" description="Helical" evidence="8">
    <location>
        <begin position="247"/>
        <end position="265"/>
    </location>
</feature>
<feature type="transmembrane region" description="Helical" evidence="8">
    <location>
        <begin position="7"/>
        <end position="25"/>
    </location>
</feature>
<evidence type="ECO:0000256" key="2">
    <source>
        <dbReference type="ARBA" id="ARBA00007362"/>
    </source>
</evidence>
<feature type="transmembrane region" description="Helical" evidence="8">
    <location>
        <begin position="101"/>
        <end position="118"/>
    </location>
</feature>
<evidence type="ECO:0000256" key="7">
    <source>
        <dbReference type="ARBA" id="ARBA00023136"/>
    </source>
</evidence>
<evidence type="ECO:0000256" key="8">
    <source>
        <dbReference type="SAM" id="Phobius"/>
    </source>
</evidence>
<feature type="transmembrane region" description="Helical" evidence="8">
    <location>
        <begin position="176"/>
        <end position="193"/>
    </location>
</feature>
<keyword evidence="5 8" id="KW-0812">Transmembrane</keyword>
<dbReference type="GO" id="GO:0005886">
    <property type="term" value="C:plasma membrane"/>
    <property type="evidence" value="ECO:0007669"/>
    <property type="project" value="UniProtKB-SubCell"/>
</dbReference>
<gene>
    <name evidence="10" type="primary">rarD</name>
    <name evidence="10" type="ORF">GCM10011452_02540</name>
</gene>
<protein>
    <submittedName>
        <fullName evidence="10">Permease</fullName>
    </submittedName>
</protein>
<proteinExistence type="inferred from homology"/>
<dbReference type="Proteomes" id="UP000628984">
    <property type="component" value="Unassembled WGS sequence"/>
</dbReference>
<dbReference type="InterPro" id="IPR037185">
    <property type="entry name" value="EmrE-like"/>
</dbReference>
<accession>A0A918MFZ9</accession>
<dbReference type="InterPro" id="IPR000620">
    <property type="entry name" value="EamA_dom"/>
</dbReference>
<evidence type="ECO:0000256" key="3">
    <source>
        <dbReference type="ARBA" id="ARBA00022448"/>
    </source>
</evidence>
<reference evidence="10" key="1">
    <citation type="journal article" date="2014" name="Int. J. Syst. Evol. Microbiol.">
        <title>Complete genome sequence of Corynebacterium casei LMG S-19264T (=DSM 44701T), isolated from a smear-ripened cheese.</title>
        <authorList>
            <consortium name="US DOE Joint Genome Institute (JGI-PGF)"/>
            <person name="Walter F."/>
            <person name="Albersmeier A."/>
            <person name="Kalinowski J."/>
            <person name="Ruckert C."/>
        </authorList>
    </citation>
    <scope>NUCLEOTIDE SEQUENCE</scope>
    <source>
        <strain evidence="10">KCTC 23714</strain>
    </source>
</reference>
<dbReference type="NCBIfam" id="TIGR00688">
    <property type="entry name" value="rarD"/>
    <property type="match status" value="1"/>
</dbReference>